<feature type="compositionally biased region" description="Pro residues" evidence="8">
    <location>
        <begin position="163"/>
        <end position="173"/>
    </location>
</feature>
<proteinExistence type="evidence at transcript level"/>
<feature type="compositionally biased region" description="Polar residues" evidence="8">
    <location>
        <begin position="448"/>
        <end position="462"/>
    </location>
</feature>
<dbReference type="Pfam" id="PF00096">
    <property type="entry name" value="zf-C2H2"/>
    <property type="match status" value="2"/>
</dbReference>
<evidence type="ECO:0000256" key="1">
    <source>
        <dbReference type="ARBA" id="ARBA00004123"/>
    </source>
</evidence>
<feature type="compositionally biased region" description="Basic and acidic residues" evidence="8">
    <location>
        <begin position="270"/>
        <end position="293"/>
    </location>
</feature>
<feature type="compositionally biased region" description="Pro residues" evidence="8">
    <location>
        <begin position="200"/>
        <end position="209"/>
    </location>
</feature>
<evidence type="ECO:0000256" key="3">
    <source>
        <dbReference type="ARBA" id="ARBA00022737"/>
    </source>
</evidence>
<name>A0A6G6FQG6_9APHY</name>
<protein>
    <recommendedName>
        <fullName evidence="9">C2H2-type domain-containing protein</fullName>
    </recommendedName>
</protein>
<evidence type="ECO:0000313" key="10">
    <source>
        <dbReference type="EMBL" id="QIE48510.1"/>
    </source>
</evidence>
<keyword evidence="4 7" id="KW-0863">Zinc-finger</keyword>
<dbReference type="InterPro" id="IPR051059">
    <property type="entry name" value="VerF-like"/>
</dbReference>
<feature type="compositionally biased region" description="Low complexity" evidence="8">
    <location>
        <begin position="374"/>
        <end position="401"/>
    </location>
</feature>
<evidence type="ECO:0000256" key="7">
    <source>
        <dbReference type="PROSITE-ProRule" id="PRU00042"/>
    </source>
</evidence>
<dbReference type="InterPro" id="IPR013087">
    <property type="entry name" value="Znf_C2H2_type"/>
</dbReference>
<evidence type="ECO:0000256" key="5">
    <source>
        <dbReference type="ARBA" id="ARBA00022833"/>
    </source>
</evidence>
<comment type="subcellular location">
    <subcellularLocation>
        <location evidence="1">Nucleus</location>
    </subcellularLocation>
</comment>
<dbReference type="OrthoDB" id="8922241at2759"/>
<feature type="compositionally biased region" description="Low complexity" evidence="8">
    <location>
        <begin position="102"/>
        <end position="120"/>
    </location>
</feature>
<dbReference type="GO" id="GO:0000785">
    <property type="term" value="C:chromatin"/>
    <property type="evidence" value="ECO:0007669"/>
    <property type="project" value="TreeGrafter"/>
</dbReference>
<feature type="region of interest" description="Disordered" evidence="8">
    <location>
        <begin position="357"/>
        <end position="471"/>
    </location>
</feature>
<evidence type="ECO:0000256" key="8">
    <source>
        <dbReference type="SAM" id="MobiDB-lite"/>
    </source>
</evidence>
<feature type="compositionally biased region" description="Polar residues" evidence="8">
    <location>
        <begin position="298"/>
        <end position="328"/>
    </location>
</feature>
<keyword evidence="5" id="KW-0862">Zinc</keyword>
<feature type="region of interest" description="Disordered" evidence="8">
    <location>
        <begin position="1"/>
        <end position="34"/>
    </location>
</feature>
<dbReference type="SUPFAM" id="SSF57667">
    <property type="entry name" value="beta-beta-alpha zinc fingers"/>
    <property type="match status" value="1"/>
</dbReference>
<dbReference type="EMBL" id="MK805237">
    <property type="protein sequence ID" value="QIE48510.1"/>
    <property type="molecule type" value="mRNA"/>
</dbReference>
<feature type="domain" description="C2H2-type" evidence="9">
    <location>
        <begin position="62"/>
        <end position="87"/>
    </location>
</feature>
<evidence type="ECO:0000259" key="9">
    <source>
        <dbReference type="PROSITE" id="PS50157"/>
    </source>
</evidence>
<dbReference type="PANTHER" id="PTHR40626:SF11">
    <property type="entry name" value="ZINC FINGER PROTEIN YPR022C"/>
    <property type="match status" value="1"/>
</dbReference>
<evidence type="ECO:0000256" key="4">
    <source>
        <dbReference type="ARBA" id="ARBA00022771"/>
    </source>
</evidence>
<dbReference type="PANTHER" id="PTHR40626">
    <property type="entry name" value="MIP31509P"/>
    <property type="match status" value="1"/>
</dbReference>
<dbReference type="SMART" id="SM00355">
    <property type="entry name" value="ZnF_C2H2"/>
    <property type="match status" value="2"/>
</dbReference>
<dbReference type="PROSITE" id="PS00028">
    <property type="entry name" value="ZINC_FINGER_C2H2_1"/>
    <property type="match status" value="1"/>
</dbReference>
<dbReference type="PROSITE" id="PS50157">
    <property type="entry name" value="ZINC_FINGER_C2H2_2"/>
    <property type="match status" value="2"/>
</dbReference>
<evidence type="ECO:0000256" key="6">
    <source>
        <dbReference type="ARBA" id="ARBA00023242"/>
    </source>
</evidence>
<sequence>MVRSQGKQSADEKREGKKKSSKKKPETGSWPCKINGCNKVFAREADLKRHQRTTKTHSIPGFQCPQCDATFTRTDALRRHQKSRHNGVVIEPSEEKEKHSGDGASSGSRSPSPGGTPARSQGEGSMNGSPPATQSSGGGPSSGPSSYYRPHTMQDGGGYYAGYPPPPRPPPPGMVMDLHYQPPPIGLPTSATRSHQGNWQPPPPAPPWGPDGHPMHPPGMYMPSYYPTPYYRHPGMPIPPHPGHFPPQINPDLLSQSEGQMSGVAPPESALRDTSPDKPESSSNSRQEHEDAHAAGLSMQSSVDPRNSDSMRSTQAQPSTHGLAQNGAQEGPDASTLMAAAALQAVLAFQRDQEIRDAASQRAVVAQVTPQAEVQAQSASSPGSPDGAAAADSSNGAVGNAPTAELQQDSSEVNGNSDAPVAVDGHNANHTATPTAEGNAHVLAAATDVQQSDAATSGSIQPMDQLVDEDGMPMLNPAELLTQESLASPPAS</sequence>
<feature type="domain" description="C2H2-type" evidence="9">
    <location>
        <begin position="30"/>
        <end position="58"/>
    </location>
</feature>
<feature type="compositionally biased region" description="Pro residues" evidence="8">
    <location>
        <begin position="238"/>
        <end position="249"/>
    </location>
</feature>
<reference evidence="10" key="1">
    <citation type="journal article" date="2019" name="J. For. Res.">
        <title>Expression and analysis of zinc finger family gene in Lenzites gibbosa.</title>
        <authorList>
            <person name="Zhang J."/>
            <person name="Chi Y."/>
            <person name="Li S."/>
            <person name="Zhang J."/>
            <person name="Chen J."/>
        </authorList>
    </citation>
    <scope>NUCLEOTIDE SEQUENCE</scope>
    <source>
        <strain evidence="10">ZnF103</strain>
    </source>
</reference>
<dbReference type="GO" id="GO:0008270">
    <property type="term" value="F:zinc ion binding"/>
    <property type="evidence" value="ECO:0007669"/>
    <property type="project" value="UniProtKB-KW"/>
</dbReference>
<dbReference type="Gene3D" id="3.30.160.60">
    <property type="entry name" value="Classic Zinc Finger"/>
    <property type="match status" value="2"/>
</dbReference>
<keyword evidence="3" id="KW-0677">Repeat</keyword>
<feature type="region of interest" description="Disordered" evidence="8">
    <location>
        <begin position="238"/>
        <end position="335"/>
    </location>
</feature>
<evidence type="ECO:0000256" key="2">
    <source>
        <dbReference type="ARBA" id="ARBA00022723"/>
    </source>
</evidence>
<dbReference type="GO" id="GO:0005634">
    <property type="term" value="C:nucleus"/>
    <property type="evidence" value="ECO:0007669"/>
    <property type="project" value="UniProtKB-SubCell"/>
</dbReference>
<dbReference type="AlphaFoldDB" id="A0A6G6FQG6"/>
<feature type="compositionally biased region" description="Polar residues" evidence="8">
    <location>
        <begin position="405"/>
        <end position="417"/>
    </location>
</feature>
<dbReference type="GO" id="GO:0000978">
    <property type="term" value="F:RNA polymerase II cis-regulatory region sequence-specific DNA binding"/>
    <property type="evidence" value="ECO:0007669"/>
    <property type="project" value="InterPro"/>
</dbReference>
<keyword evidence="2" id="KW-0479">Metal-binding</keyword>
<dbReference type="GO" id="GO:0000981">
    <property type="term" value="F:DNA-binding transcription factor activity, RNA polymerase II-specific"/>
    <property type="evidence" value="ECO:0007669"/>
    <property type="project" value="InterPro"/>
</dbReference>
<accession>A0A6G6FQG6</accession>
<keyword evidence="6" id="KW-0539">Nucleus</keyword>
<organism evidence="10">
    <name type="scientific">Trametes gibbosa</name>
    <dbReference type="NCBI Taxonomy" id="160864"/>
    <lineage>
        <taxon>Eukaryota</taxon>
        <taxon>Fungi</taxon>
        <taxon>Dikarya</taxon>
        <taxon>Basidiomycota</taxon>
        <taxon>Agaricomycotina</taxon>
        <taxon>Agaricomycetes</taxon>
        <taxon>Polyporales</taxon>
        <taxon>Polyporaceae</taxon>
        <taxon>Trametes</taxon>
    </lineage>
</organism>
<feature type="compositionally biased region" description="Polar residues" evidence="8">
    <location>
        <begin position="189"/>
        <end position="199"/>
    </location>
</feature>
<dbReference type="InterPro" id="IPR036236">
    <property type="entry name" value="Znf_C2H2_sf"/>
</dbReference>
<feature type="region of interest" description="Disordered" evidence="8">
    <location>
        <begin position="48"/>
        <end position="211"/>
    </location>
</feature>